<comment type="caution">
    <text evidence="1">The sequence shown here is derived from an EMBL/GenBank/DDBJ whole genome shotgun (WGS) entry which is preliminary data.</text>
</comment>
<accession>A0A0G1VYG5</accession>
<dbReference type="Proteomes" id="UP000034588">
    <property type="component" value="Unassembled WGS sequence"/>
</dbReference>
<evidence type="ECO:0000313" key="1">
    <source>
        <dbReference type="EMBL" id="KKW11523.1"/>
    </source>
</evidence>
<sequence>MIGYMNDAARWLVPKITKDIANNQSQKYVNGADDNIKCRRSPASGNIMRELDGAAYNPTEFIYLLSQSVDIRHKLYFAADNTTLLIVGRKVIRRGNIFSHVELEGVRVDR</sequence>
<proteinExistence type="predicted"/>
<dbReference type="EMBL" id="LCQD01000017">
    <property type="protein sequence ID" value="KKW11523.1"/>
    <property type="molecule type" value="Genomic_DNA"/>
</dbReference>
<organism evidence="1 2">
    <name type="scientific">Candidatus Gottesmanbacteria bacterium GW2011_GWB1_49_7</name>
    <dbReference type="NCBI Taxonomy" id="1618448"/>
    <lineage>
        <taxon>Bacteria</taxon>
        <taxon>Candidatus Gottesmaniibacteriota</taxon>
    </lineage>
</organism>
<protein>
    <submittedName>
        <fullName evidence="1">Uncharacterized protein</fullName>
    </submittedName>
</protein>
<name>A0A0G1VYG5_9BACT</name>
<evidence type="ECO:0000313" key="2">
    <source>
        <dbReference type="Proteomes" id="UP000034588"/>
    </source>
</evidence>
<reference evidence="1 2" key="1">
    <citation type="journal article" date="2015" name="Nature">
        <title>rRNA introns, odd ribosomes, and small enigmatic genomes across a large radiation of phyla.</title>
        <authorList>
            <person name="Brown C.T."/>
            <person name="Hug L.A."/>
            <person name="Thomas B.C."/>
            <person name="Sharon I."/>
            <person name="Castelle C.J."/>
            <person name="Singh A."/>
            <person name="Wilkins M.J."/>
            <person name="Williams K.H."/>
            <person name="Banfield J.F."/>
        </authorList>
    </citation>
    <scope>NUCLEOTIDE SEQUENCE [LARGE SCALE GENOMIC DNA]</scope>
</reference>
<dbReference type="AlphaFoldDB" id="A0A0G1VYG5"/>
<gene>
    <name evidence="1" type="ORF">UY48_C0017G0016</name>
</gene>